<protein>
    <submittedName>
        <fullName evidence="2">DUF4033 domain-containing protein</fullName>
    </submittedName>
</protein>
<reference evidence="2" key="1">
    <citation type="submission" date="2016-11" db="UniProtKB">
        <authorList>
            <consortium name="WormBaseParasite"/>
        </authorList>
    </citation>
    <scope>IDENTIFICATION</scope>
</reference>
<keyword evidence="1" id="KW-1185">Reference proteome</keyword>
<evidence type="ECO:0000313" key="1">
    <source>
        <dbReference type="Proteomes" id="UP000095287"/>
    </source>
</evidence>
<proteinExistence type="predicted"/>
<name>A0A1I7Y1S4_9BILA</name>
<dbReference type="Proteomes" id="UP000095287">
    <property type="component" value="Unplaced"/>
</dbReference>
<dbReference type="AlphaFoldDB" id="A0A1I7Y1S4"/>
<evidence type="ECO:0000313" key="2">
    <source>
        <dbReference type="WBParaSite" id="L893_g11571.t1"/>
    </source>
</evidence>
<dbReference type="WBParaSite" id="L893_g11571.t1">
    <property type="protein sequence ID" value="L893_g11571.t1"/>
    <property type="gene ID" value="L893_g11571"/>
</dbReference>
<sequence>MGRVCTVPSFFQESTNFLVLSEEELNYIADKRWPLNPDAHFLPLLRQIFVTAPLLRELCEELRLVARIGNTSYLKRKQTNTRNGVDAGAFQRKPPIGFCETHDQLAVLCCINLQGVKTLCRWDNALPCVLLGQTGAKADYTRTGDAPENAAEACKLGCGSFDTVVTCITMELTRL</sequence>
<accession>A0A1I7Y1S4</accession>
<organism evidence="1 2">
    <name type="scientific">Steinernema glaseri</name>
    <dbReference type="NCBI Taxonomy" id="37863"/>
    <lineage>
        <taxon>Eukaryota</taxon>
        <taxon>Metazoa</taxon>
        <taxon>Ecdysozoa</taxon>
        <taxon>Nematoda</taxon>
        <taxon>Chromadorea</taxon>
        <taxon>Rhabditida</taxon>
        <taxon>Tylenchina</taxon>
        <taxon>Panagrolaimomorpha</taxon>
        <taxon>Strongyloidoidea</taxon>
        <taxon>Steinernematidae</taxon>
        <taxon>Steinernema</taxon>
    </lineage>
</organism>